<evidence type="ECO:0000256" key="1">
    <source>
        <dbReference type="ARBA" id="ARBA00023015"/>
    </source>
</evidence>
<keyword evidence="2" id="KW-0238">DNA-binding</keyword>
<name>A0A7U4JPP1_CLOSG</name>
<dbReference type="InterPro" id="IPR053142">
    <property type="entry name" value="PchR_regulatory_protein"/>
</dbReference>
<dbReference type="Pfam" id="PF12833">
    <property type="entry name" value="HTH_18"/>
    <property type="match status" value="1"/>
</dbReference>
<dbReference type="GeneID" id="92938991"/>
<evidence type="ECO:0000313" key="8">
    <source>
        <dbReference type="Proteomes" id="UP000223854"/>
    </source>
</evidence>
<dbReference type="PANTHER" id="PTHR47893">
    <property type="entry name" value="REGULATORY PROTEIN PCHR"/>
    <property type="match status" value="1"/>
</dbReference>
<reference evidence="5" key="1">
    <citation type="submission" date="2014-08" db="EMBL/GenBank/DDBJ databases">
        <authorList>
            <person name="Kubiak A."/>
            <person name="Poehlein A."/>
            <person name="Daniel R."/>
            <person name="Minton N.P."/>
        </authorList>
    </citation>
    <scope>NUCLEOTIDE SEQUENCE</scope>
    <source>
        <strain evidence="5">NCIMB 10696</strain>
    </source>
</reference>
<sequence>MKGEKLNGVEQNIMLGANQYLCNMYRQLAQKGPYSDIFQLSEEIGMGQVRKMKSKQGIIVSNWNMIFNSDMNVHGTNHDQYINFTFCIKNGVSWEIPHIGKRLEMDKGQFFIYQGGSFEEHTCYNKGVDFEFIGIKIPEKYFSRIIEENFEKKESAIIESIIKNFSRNQITPLMKRVLVELSTFHYKGGMASMFIEGKFMEFMAIYLNMILDGVYHKSSKVIANKTDMEEIREAKKIIDSKIPYSPSCEELSRIVHLSMSKLCKGFKKMYGTSVHSYIIDQQLEIAASMLQQGMYNVGEVASFVGYSNMSHFSSAFRKKYGINPKKFQKNYLANLG</sequence>
<dbReference type="Gene3D" id="1.10.10.60">
    <property type="entry name" value="Homeodomain-like"/>
    <property type="match status" value="2"/>
</dbReference>
<evidence type="ECO:0000259" key="4">
    <source>
        <dbReference type="PROSITE" id="PS01124"/>
    </source>
</evidence>
<protein>
    <submittedName>
        <fullName evidence="5">AraC family transcriptional regulator</fullName>
    </submittedName>
</protein>
<dbReference type="KEGG" id="cld:CLSPO_c23010"/>
<dbReference type="InterPro" id="IPR018060">
    <property type="entry name" value="HTH_AraC"/>
</dbReference>
<gene>
    <name evidence="5" type="ORF">CLSPO_c23010</name>
    <name evidence="6" type="ORF">CRX47_08110</name>
</gene>
<accession>A0A7U4JPP1</accession>
<feature type="domain" description="HTH araC/xylS-type" evidence="4">
    <location>
        <begin position="232"/>
        <end position="330"/>
    </location>
</feature>
<evidence type="ECO:0000313" key="6">
    <source>
        <dbReference type="EMBL" id="PHG99818.1"/>
    </source>
</evidence>
<evidence type="ECO:0000256" key="3">
    <source>
        <dbReference type="ARBA" id="ARBA00023163"/>
    </source>
</evidence>
<dbReference type="Proteomes" id="UP000223854">
    <property type="component" value="Unassembled WGS sequence"/>
</dbReference>
<evidence type="ECO:0000313" key="5">
    <source>
        <dbReference type="EMBL" id="AKC63021.1"/>
    </source>
</evidence>
<dbReference type="SMART" id="SM00342">
    <property type="entry name" value="HTH_ARAC"/>
    <property type="match status" value="1"/>
</dbReference>
<dbReference type="EMBL" id="PDLH01000007">
    <property type="protein sequence ID" value="PHG99818.1"/>
    <property type="molecule type" value="Genomic_DNA"/>
</dbReference>
<dbReference type="GO" id="GO:0003700">
    <property type="term" value="F:DNA-binding transcription factor activity"/>
    <property type="evidence" value="ECO:0007669"/>
    <property type="project" value="InterPro"/>
</dbReference>
<dbReference type="PRINTS" id="PR00032">
    <property type="entry name" value="HTHARAC"/>
</dbReference>
<dbReference type="Proteomes" id="UP000033052">
    <property type="component" value="Chromosome"/>
</dbReference>
<reference evidence="6 8" key="3">
    <citation type="submission" date="2017-09" db="EMBL/GenBank/DDBJ databases">
        <title>FDA dAtabase for Regulatory Grade micrObial Sequences (FDA-ARGOS): Supporting development and validation of Infectious Disease Dx tests.</title>
        <authorList>
            <person name="Kerrigan L."/>
            <person name="Long C."/>
            <person name="Tallon L.J."/>
            <person name="Sadzewicz L."/>
            <person name="Ott S."/>
            <person name="Zhao X."/>
            <person name="Nagaraj S."/>
            <person name="Vavikolanu K."/>
            <person name="Aluvathingal J."/>
            <person name="Nadendla S."/>
            <person name="Sichtig H."/>
        </authorList>
    </citation>
    <scope>NUCLEOTIDE SEQUENCE [LARGE SCALE GENOMIC DNA]</scope>
    <source>
        <strain evidence="6 8">FDAARGOS_423</strain>
    </source>
</reference>
<keyword evidence="1" id="KW-0805">Transcription regulation</keyword>
<evidence type="ECO:0000256" key="2">
    <source>
        <dbReference type="ARBA" id="ARBA00023125"/>
    </source>
</evidence>
<dbReference type="InterPro" id="IPR020449">
    <property type="entry name" value="Tscrpt_reg_AraC-type_HTH"/>
</dbReference>
<dbReference type="PROSITE" id="PS01124">
    <property type="entry name" value="HTH_ARAC_FAMILY_2"/>
    <property type="match status" value="1"/>
</dbReference>
<dbReference type="AlphaFoldDB" id="A0A7U4JPP1"/>
<keyword evidence="3" id="KW-0804">Transcription</keyword>
<evidence type="ECO:0000313" key="7">
    <source>
        <dbReference type="Proteomes" id="UP000033052"/>
    </source>
</evidence>
<dbReference type="PANTHER" id="PTHR47893:SF1">
    <property type="entry name" value="REGULATORY PROTEIN PCHR"/>
    <property type="match status" value="1"/>
</dbReference>
<dbReference type="GO" id="GO:0043565">
    <property type="term" value="F:sequence-specific DNA binding"/>
    <property type="evidence" value="ECO:0007669"/>
    <property type="project" value="InterPro"/>
</dbReference>
<dbReference type="EMBL" id="CP009225">
    <property type="protein sequence ID" value="AKC63021.1"/>
    <property type="molecule type" value="Genomic_DNA"/>
</dbReference>
<keyword evidence="8" id="KW-1185">Reference proteome</keyword>
<organism evidence="5 7">
    <name type="scientific">Clostridium sporogenes</name>
    <dbReference type="NCBI Taxonomy" id="1509"/>
    <lineage>
        <taxon>Bacteria</taxon>
        <taxon>Bacillati</taxon>
        <taxon>Bacillota</taxon>
        <taxon>Clostridia</taxon>
        <taxon>Eubacteriales</taxon>
        <taxon>Clostridiaceae</taxon>
        <taxon>Clostridium</taxon>
    </lineage>
</organism>
<reference evidence="5 7" key="2">
    <citation type="journal article" date="2015" name="PLoS ONE">
        <title>A universal mariner transposon system for forward genetic studies in the genus clostridium.</title>
        <authorList>
            <person name="Zhang Y."/>
            <person name="Grosse-Honebrink A."/>
            <person name="Minton N.P."/>
        </authorList>
    </citation>
    <scope>NUCLEOTIDE SEQUENCE [LARGE SCALE GENOMIC DNA]</scope>
    <source>
        <strain evidence="5 7">NCIMB 10696</strain>
    </source>
</reference>
<proteinExistence type="predicted"/>
<dbReference type="RefSeq" id="WP_050481912.1">
    <property type="nucleotide sequence ID" value="NZ_CBCRVC010000004.1"/>
</dbReference>
<dbReference type="InterPro" id="IPR009057">
    <property type="entry name" value="Homeodomain-like_sf"/>
</dbReference>
<dbReference type="SUPFAM" id="SSF46689">
    <property type="entry name" value="Homeodomain-like"/>
    <property type="match status" value="2"/>
</dbReference>